<evidence type="ECO:0000256" key="8">
    <source>
        <dbReference type="ARBA" id="ARBA00023125"/>
    </source>
</evidence>
<dbReference type="Proteomes" id="UP000695007">
    <property type="component" value="Unplaced"/>
</dbReference>
<evidence type="ECO:0000256" key="1">
    <source>
        <dbReference type="ARBA" id="ARBA00004642"/>
    </source>
</evidence>
<evidence type="ECO:0000256" key="3">
    <source>
        <dbReference type="ARBA" id="ARBA00022723"/>
    </source>
</evidence>
<proteinExistence type="inferred from homology"/>
<dbReference type="KEGG" id="csol:105363696"/>
<dbReference type="SUPFAM" id="SSF57716">
    <property type="entry name" value="Glucocorticoid receptor-like (DNA-binding domain)"/>
    <property type="match status" value="1"/>
</dbReference>
<gene>
    <name evidence="16" type="primary">LOC105363696</name>
</gene>
<keyword evidence="15" id="KW-1185">Reference proteome</keyword>
<keyword evidence="5" id="KW-0862">Zinc</keyword>
<keyword evidence="8 12" id="KW-0238">DNA-binding</keyword>
<keyword evidence="3" id="KW-0479">Metal-binding</keyword>
<reference evidence="16" key="1">
    <citation type="submission" date="2025-08" db="UniProtKB">
        <authorList>
            <consortium name="RefSeq"/>
        </authorList>
    </citation>
    <scope>IDENTIFICATION</scope>
</reference>
<evidence type="ECO:0000256" key="7">
    <source>
        <dbReference type="ARBA" id="ARBA00023054"/>
    </source>
</evidence>
<sequence length="357" mass="41558">MTNRKCVVPSCSYRNRKNYEEKRSMFQCPKDEQKARRWASNIPGIEILTPYQLVCEKHFESKFIRRYFEKNSNVPRSRLVTDAVPTIFSENNNTSSNNSNSNYKILTAYLDNNKINYQTKSTNVESTLQDIVKDLSASEQLLLTIKQEMFQFPEDEPQRIKSENLEDHIEQVKEENSFETKELTVYEQLQKNFNYYAKLLPESWSISQLPIGNDKVFAFSKECTVSENEALVVMYEKNIVLNSSGDIHYSIHGKTLNKNHPYTPNILKDVGSLLDIISKFDAIKVCQGILTSEFEVDKDCVVYKDDLGYCRHTNCILITDKEQCNSCYEYSQYLLTIMINNIPVFNNGPFSFYDQVY</sequence>
<evidence type="ECO:0000256" key="12">
    <source>
        <dbReference type="PROSITE-ProRule" id="PRU00309"/>
    </source>
</evidence>
<keyword evidence="6" id="KW-0805">Transcription regulation</keyword>
<accession>A0AAJ6YKI8</accession>
<dbReference type="InterPro" id="IPR006612">
    <property type="entry name" value="THAP_Znf"/>
</dbReference>
<evidence type="ECO:0000256" key="13">
    <source>
        <dbReference type="SAM" id="Coils"/>
    </source>
</evidence>
<keyword evidence="4 12" id="KW-0863">Zinc-finger</keyword>
<dbReference type="SMART" id="SM00692">
    <property type="entry name" value="DM3"/>
    <property type="match status" value="1"/>
</dbReference>
<dbReference type="RefSeq" id="XP_011499749.1">
    <property type="nucleotide sequence ID" value="XM_011501447.1"/>
</dbReference>
<dbReference type="SMART" id="SM00980">
    <property type="entry name" value="THAP"/>
    <property type="match status" value="1"/>
</dbReference>
<dbReference type="PANTHER" id="PTHR46600:SF1">
    <property type="entry name" value="THAP DOMAIN-CONTAINING PROTEIN 1"/>
    <property type="match status" value="1"/>
</dbReference>
<evidence type="ECO:0000256" key="9">
    <source>
        <dbReference type="ARBA" id="ARBA00023163"/>
    </source>
</evidence>
<dbReference type="GO" id="GO:0043565">
    <property type="term" value="F:sequence-specific DNA binding"/>
    <property type="evidence" value="ECO:0007669"/>
    <property type="project" value="InterPro"/>
</dbReference>
<comment type="subcellular location">
    <subcellularLocation>
        <location evidence="1">Nucleus</location>
        <location evidence="1">Nucleoplasm</location>
    </subcellularLocation>
</comment>
<keyword evidence="9" id="KW-0804">Transcription</keyword>
<dbReference type="GeneID" id="105363696"/>
<keyword evidence="10" id="KW-0539">Nucleus</keyword>
<feature type="domain" description="THAP-type" evidence="14">
    <location>
        <begin position="1"/>
        <end position="88"/>
    </location>
</feature>
<evidence type="ECO:0000313" key="16">
    <source>
        <dbReference type="RefSeq" id="XP_011499749.1"/>
    </source>
</evidence>
<evidence type="ECO:0000259" key="14">
    <source>
        <dbReference type="PROSITE" id="PS50950"/>
    </source>
</evidence>
<evidence type="ECO:0000256" key="11">
    <source>
        <dbReference type="ARBA" id="ARBA00023306"/>
    </source>
</evidence>
<evidence type="ECO:0000256" key="2">
    <source>
        <dbReference type="ARBA" id="ARBA00006177"/>
    </source>
</evidence>
<protein>
    <submittedName>
        <fullName evidence="16">Uncharacterized protein LOC105363696</fullName>
    </submittedName>
</protein>
<comment type="similarity">
    <text evidence="2">Belongs to the THAP1 family.</text>
</comment>
<organism evidence="15 16">
    <name type="scientific">Ceratosolen solmsi marchali</name>
    <dbReference type="NCBI Taxonomy" id="326594"/>
    <lineage>
        <taxon>Eukaryota</taxon>
        <taxon>Metazoa</taxon>
        <taxon>Ecdysozoa</taxon>
        <taxon>Arthropoda</taxon>
        <taxon>Hexapoda</taxon>
        <taxon>Insecta</taxon>
        <taxon>Pterygota</taxon>
        <taxon>Neoptera</taxon>
        <taxon>Endopterygota</taxon>
        <taxon>Hymenoptera</taxon>
        <taxon>Apocrita</taxon>
        <taxon>Proctotrupomorpha</taxon>
        <taxon>Chalcidoidea</taxon>
        <taxon>Agaonidae</taxon>
        <taxon>Agaoninae</taxon>
        <taxon>Ceratosolen</taxon>
    </lineage>
</organism>
<name>A0AAJ6YKI8_9HYME</name>
<dbReference type="PROSITE" id="PS50950">
    <property type="entry name" value="ZF_THAP"/>
    <property type="match status" value="1"/>
</dbReference>
<feature type="coiled-coil region" evidence="13">
    <location>
        <begin position="162"/>
        <end position="189"/>
    </location>
</feature>
<evidence type="ECO:0000256" key="4">
    <source>
        <dbReference type="ARBA" id="ARBA00022771"/>
    </source>
</evidence>
<keyword evidence="11" id="KW-0131">Cell cycle</keyword>
<keyword evidence="7 13" id="KW-0175">Coiled coil</keyword>
<dbReference type="GO" id="GO:0008270">
    <property type="term" value="F:zinc ion binding"/>
    <property type="evidence" value="ECO:0007669"/>
    <property type="project" value="UniProtKB-KW"/>
</dbReference>
<dbReference type="PANTHER" id="PTHR46600">
    <property type="entry name" value="THAP DOMAIN-CONTAINING"/>
    <property type="match status" value="1"/>
</dbReference>
<dbReference type="InterPro" id="IPR026516">
    <property type="entry name" value="THAP1/10"/>
</dbReference>
<dbReference type="AlphaFoldDB" id="A0AAJ6YKI8"/>
<dbReference type="Pfam" id="PF05485">
    <property type="entry name" value="THAP"/>
    <property type="match status" value="1"/>
</dbReference>
<dbReference type="InterPro" id="IPR038441">
    <property type="entry name" value="THAP_Znf_sf"/>
</dbReference>
<evidence type="ECO:0000313" key="15">
    <source>
        <dbReference type="Proteomes" id="UP000695007"/>
    </source>
</evidence>
<evidence type="ECO:0000256" key="10">
    <source>
        <dbReference type="ARBA" id="ARBA00023242"/>
    </source>
</evidence>
<dbReference type="Gene3D" id="6.20.210.20">
    <property type="entry name" value="THAP domain"/>
    <property type="match status" value="1"/>
</dbReference>
<evidence type="ECO:0000256" key="5">
    <source>
        <dbReference type="ARBA" id="ARBA00022833"/>
    </source>
</evidence>
<dbReference type="GO" id="GO:0005654">
    <property type="term" value="C:nucleoplasm"/>
    <property type="evidence" value="ECO:0007669"/>
    <property type="project" value="UniProtKB-SubCell"/>
</dbReference>
<evidence type="ECO:0000256" key="6">
    <source>
        <dbReference type="ARBA" id="ARBA00023015"/>
    </source>
</evidence>